<dbReference type="InterPro" id="IPR027094">
    <property type="entry name" value="Mitofusin_fam"/>
</dbReference>
<evidence type="ECO:0000256" key="1">
    <source>
        <dbReference type="ARBA" id="ARBA00004370"/>
    </source>
</evidence>
<dbReference type="PANTHER" id="PTHR10465:SF0">
    <property type="entry name" value="SARCALUMENIN"/>
    <property type="match status" value="1"/>
</dbReference>
<evidence type="ECO:0000313" key="7">
    <source>
        <dbReference type="EMBL" id="MDE5412809.1"/>
    </source>
</evidence>
<feature type="domain" description="Dynamin N-terminal" evidence="6">
    <location>
        <begin position="54"/>
        <end position="208"/>
    </location>
</feature>
<organism evidence="7 8">
    <name type="scientific">Alkalihalobacterium chitinilyticum</name>
    <dbReference type="NCBI Taxonomy" id="2980103"/>
    <lineage>
        <taxon>Bacteria</taxon>
        <taxon>Bacillati</taxon>
        <taxon>Bacillota</taxon>
        <taxon>Bacilli</taxon>
        <taxon>Bacillales</taxon>
        <taxon>Bacillaceae</taxon>
        <taxon>Alkalihalobacterium</taxon>
    </lineage>
</organism>
<keyword evidence="2" id="KW-0547">Nucleotide-binding</keyword>
<keyword evidence="8" id="KW-1185">Reference proteome</keyword>
<evidence type="ECO:0000256" key="4">
    <source>
        <dbReference type="ARBA" id="ARBA00023134"/>
    </source>
</evidence>
<sequence length="1267" mass="146756">MQISTSLHSNNVMIDSDELIQVLEKMTRTLTEAGHTNTKVNELTRKLRKQEYGIAFCGHFSAGKSTLINELLGEHILPSSPIPTSANVVKMMSGPPKVIVEYTDASVKVFEGTYENDVVQEYCRDGNNVTKLTIFNDRHGLPKDIYILDTPGIDSTDDAHRVAAESTLHIADTVVYMMDYNHIQSEINFAFLKEMNRRFKKVILVVNQVDKHRESEMSFEDFKAHTIQSIENEGISFDAVFFTSAIDRFYVYNELDKLKKYLESIINNRNQLLSVSVWKEASLIISEHEQWLKKWYNKQLQQFEQLLFPHQLTDESDLKDQLEKLKKETKPPKAVLEEFEESFLLQFSTLLNNANLMPYHTRNLARDFLEAEQIGYKVRGLFSAKKTKAERGRRREALYQELKENAVTYIDIHLKDMFFKLLKKYEIREERLSQAVHDFSGQLQEDVITRSQKRGALFSHEYVLNFSKTLMDEVKSHYRKKANKLLGIALETLSETLTRQTKAQVRKRDELERKVAAYTGIHEIYEIIEEKVQRLTSMLEVLNRYQSDKKIETVSQSFQFKETCEAREQKKCINLSRLGSETGTVRLFDLVNEKERRLKAAHHIDNIGRIVAKLPSLGRVSENFFDQSNRLKDRTFTIALFGAFSSGKSSFANALVGENVLPVSPHPTTATINRILPPTKECTHGTIHVYYKQEEVVLGEVNEILQVTAKSINNLGELKLLLEERQKAVEYSKQHDQDNKGEKEEKETKVDLFELIHPNQLQYLTFIVEGYESVKDQLGNTLAVTYEDYKKLVATERFAAFIERIDVYYNSPIAKQGITLVDTPGANSIHTRHTKLAFNFIKHADAIVFLTYYNHAFSKSDREFLIQLGRVKNCFETDKMYFVINAADLAQDEEEMTLVTSHVEKNLLQCGIRFPQIYPISSQLALLAKIKSARTLTAGESDVFNELLLGGRGEEALEYSGITSFETSFYSFVLNDLTNVAIRRANGDLTQLCHTLQKWYEDANKDEASKRQQRIELSQVVSQKQQEIDETCFNIEEQLVRQEIHELIYYVKQRVFYRYFDEFKELINPSQFKEDADFQKQLHLGVHNVLQFLAHDLVQELRATGFRLEVFISKSLSDIENHMVEKIIQGDGLPLLRYNVTPIKELDIEAFSQLRVSDLEAEMKVHESSKTFFVEKGNLQLRDEIEERLRLPVDSYLKKYRNHFEDVFVVWFLTELNQLKLHHISELDHYKQERLAVLADYNQSILIGEVLDKLSAERNDLSTYVVT</sequence>
<dbReference type="RefSeq" id="WP_275117445.1">
    <property type="nucleotide sequence ID" value="NZ_JAOTPO010000003.1"/>
</dbReference>
<feature type="domain" description="Dynamin N-terminal" evidence="6">
    <location>
        <begin position="638"/>
        <end position="885"/>
    </location>
</feature>
<evidence type="ECO:0000313" key="8">
    <source>
        <dbReference type="Proteomes" id="UP001148125"/>
    </source>
</evidence>
<keyword evidence="3" id="KW-0378">Hydrolase</keyword>
<dbReference type="InterPro" id="IPR027417">
    <property type="entry name" value="P-loop_NTPase"/>
</dbReference>
<comment type="subcellular location">
    <subcellularLocation>
        <location evidence="1">Membrane</location>
    </subcellularLocation>
</comment>
<reference evidence="7" key="1">
    <citation type="submission" date="2024-05" db="EMBL/GenBank/DDBJ databases">
        <title>Alkalihalobacillus sp. strain MEB203 novel alkaliphilic bacterium from Lonar Lake, India.</title>
        <authorList>
            <person name="Joshi A."/>
            <person name="Thite S."/>
            <person name="Mengade P."/>
        </authorList>
    </citation>
    <scope>NUCLEOTIDE SEQUENCE</scope>
    <source>
        <strain evidence="7">MEB 203</strain>
    </source>
</reference>
<keyword evidence="5" id="KW-0472">Membrane</keyword>
<dbReference type="CDD" id="cd09912">
    <property type="entry name" value="DLP_2"/>
    <property type="match status" value="2"/>
</dbReference>
<dbReference type="PANTHER" id="PTHR10465">
    <property type="entry name" value="TRANSMEMBRANE GTPASE FZO1"/>
    <property type="match status" value="1"/>
</dbReference>
<name>A0ABT5VBH3_9BACI</name>
<evidence type="ECO:0000256" key="5">
    <source>
        <dbReference type="ARBA" id="ARBA00023136"/>
    </source>
</evidence>
<dbReference type="Pfam" id="PF00350">
    <property type="entry name" value="Dynamin_N"/>
    <property type="match status" value="2"/>
</dbReference>
<comment type="caution">
    <text evidence="7">The sequence shown here is derived from an EMBL/GenBank/DDBJ whole genome shotgun (WGS) entry which is preliminary data.</text>
</comment>
<evidence type="ECO:0000259" key="6">
    <source>
        <dbReference type="Pfam" id="PF00350"/>
    </source>
</evidence>
<proteinExistence type="predicted"/>
<dbReference type="InterPro" id="IPR045063">
    <property type="entry name" value="Dynamin_N"/>
</dbReference>
<gene>
    <name evidence="7" type="ORF">N7Z68_05385</name>
</gene>
<dbReference type="Proteomes" id="UP001148125">
    <property type="component" value="Unassembled WGS sequence"/>
</dbReference>
<dbReference type="SUPFAM" id="SSF52540">
    <property type="entry name" value="P-loop containing nucleoside triphosphate hydrolases"/>
    <property type="match status" value="2"/>
</dbReference>
<evidence type="ECO:0000256" key="3">
    <source>
        <dbReference type="ARBA" id="ARBA00022801"/>
    </source>
</evidence>
<dbReference type="Gene3D" id="3.40.50.300">
    <property type="entry name" value="P-loop containing nucleotide triphosphate hydrolases"/>
    <property type="match status" value="2"/>
</dbReference>
<keyword evidence="4" id="KW-0342">GTP-binding</keyword>
<evidence type="ECO:0000256" key="2">
    <source>
        <dbReference type="ARBA" id="ARBA00022741"/>
    </source>
</evidence>
<dbReference type="EMBL" id="JAOTPO010000003">
    <property type="protein sequence ID" value="MDE5412809.1"/>
    <property type="molecule type" value="Genomic_DNA"/>
</dbReference>
<accession>A0ABT5VBH3</accession>
<protein>
    <submittedName>
        <fullName evidence="7">Dynamin family protein</fullName>
    </submittedName>
</protein>